<evidence type="ECO:0000313" key="3">
    <source>
        <dbReference type="EMBL" id="VFB13891.1"/>
    </source>
</evidence>
<dbReference type="Proteomes" id="UP000396835">
    <property type="component" value="Unassembled WGS sequence"/>
</dbReference>
<keyword evidence="1" id="KW-0812">Transmembrane</keyword>
<proteinExistence type="predicted"/>
<dbReference type="Pfam" id="PF17820">
    <property type="entry name" value="PDZ_6"/>
    <property type="match status" value="1"/>
</dbReference>
<protein>
    <recommendedName>
        <fullName evidence="2">PDZ domain-containing protein</fullName>
    </recommendedName>
</protein>
<evidence type="ECO:0000256" key="1">
    <source>
        <dbReference type="SAM" id="Phobius"/>
    </source>
</evidence>
<dbReference type="InterPro" id="IPR036034">
    <property type="entry name" value="PDZ_sf"/>
</dbReference>
<dbReference type="Gene3D" id="2.40.70.10">
    <property type="entry name" value="Acid Proteases"/>
    <property type="match status" value="2"/>
</dbReference>
<organism evidence="3 4">
    <name type="scientific">Prevotella heparinolytica</name>
    <dbReference type="NCBI Taxonomy" id="28113"/>
    <lineage>
        <taxon>Bacteria</taxon>
        <taxon>Pseudomonadati</taxon>
        <taxon>Bacteroidota</taxon>
        <taxon>Bacteroidia</taxon>
        <taxon>Bacteroidales</taxon>
        <taxon>Bacteroidaceae</taxon>
        <taxon>Bacteroides</taxon>
    </lineage>
</organism>
<dbReference type="InterPro" id="IPR021109">
    <property type="entry name" value="Peptidase_aspartic_dom_sf"/>
</dbReference>
<evidence type="ECO:0000259" key="2">
    <source>
        <dbReference type="PROSITE" id="PS50106"/>
    </source>
</evidence>
<evidence type="ECO:0000313" key="4">
    <source>
        <dbReference type="Proteomes" id="UP000396835"/>
    </source>
</evidence>
<keyword evidence="1" id="KW-0472">Membrane</keyword>
<gene>
    <name evidence="3" type="ORF">NCTC7812_01423</name>
</gene>
<dbReference type="EMBL" id="CAACYH010000004">
    <property type="protein sequence ID" value="VFB13891.1"/>
    <property type="molecule type" value="Genomic_DNA"/>
</dbReference>
<keyword evidence="1" id="KW-1133">Transmembrane helix</keyword>
<dbReference type="SUPFAM" id="SSF50156">
    <property type="entry name" value="PDZ domain-like"/>
    <property type="match status" value="1"/>
</dbReference>
<dbReference type="Gene3D" id="2.30.42.10">
    <property type="match status" value="1"/>
</dbReference>
<dbReference type="InterPro" id="IPR041489">
    <property type="entry name" value="PDZ_6"/>
</dbReference>
<feature type="domain" description="PDZ" evidence="2">
    <location>
        <begin position="373"/>
        <end position="411"/>
    </location>
</feature>
<name>A0A449I363_9BACE</name>
<accession>A0A449I363</accession>
<dbReference type="PROSITE" id="PS50106">
    <property type="entry name" value="PDZ"/>
    <property type="match status" value="1"/>
</dbReference>
<feature type="transmembrane region" description="Helical" evidence="1">
    <location>
        <begin position="51"/>
        <end position="84"/>
    </location>
</feature>
<dbReference type="InterPro" id="IPR001478">
    <property type="entry name" value="PDZ"/>
</dbReference>
<sequence>MVYEKCGLSRLQEKRFSVSLLCRNRVGISLETIYFFWGGIIKIHSFMKKTLYFICLFSALFSLRSVAAVPDGVIPFIFAGHLYLQSTLNDTVSVTIIYDTGADFLYLDEDYLKLKNLQNAFGRKGKAKMGGAGNSEPKLIDIFIDPVKIHCGEQEYENQITPIIKLRDILGRHTDGLLGNTHLLKTPLEINFSECCIRQLKEPFSVGLLDNYIKLNARFEDNRIDVKAKLQIDDKNMLEGWFRMDLGCGSTIILTNKTASSLNLTDTPKAYFCTQAGGVGGASDDVTVRAAKFCMVDTLENLVIDYSLNEKGALSFGRPYIGIIGNEIWSLYDIVLDPANSSVWVKRNKNKGTYAQSSVTHMATVDRTDICDGWIVNGLYKGGIAERAGIEIGDIIIAINNRLVKKITWEEQRKGLGLKGETIYTIKKANGKIISYTLFIDKQII</sequence>
<dbReference type="AlphaFoldDB" id="A0A449I363"/>
<reference evidence="3 4" key="1">
    <citation type="submission" date="2019-02" db="EMBL/GenBank/DDBJ databases">
        <authorList>
            <consortium name="Pathogen Informatics"/>
        </authorList>
    </citation>
    <scope>NUCLEOTIDE SEQUENCE [LARGE SCALE GENOMIC DNA]</scope>
    <source>
        <strain evidence="3 4">3012STDY7078512</strain>
    </source>
</reference>